<evidence type="ECO:0000313" key="3">
    <source>
        <dbReference type="EMBL" id="RVX66269.1"/>
    </source>
</evidence>
<evidence type="ECO:0000313" key="4">
    <source>
        <dbReference type="Proteomes" id="UP000288859"/>
    </source>
</evidence>
<feature type="region of interest" description="Disordered" evidence="1">
    <location>
        <begin position="107"/>
        <end position="157"/>
    </location>
</feature>
<comment type="caution">
    <text evidence="3">The sequence shown here is derived from an EMBL/GenBank/DDBJ whole genome shotgun (WGS) entry which is preliminary data.</text>
</comment>
<dbReference type="AlphaFoldDB" id="A0A438MTM9"/>
<evidence type="ECO:0000256" key="2">
    <source>
        <dbReference type="SAM" id="SignalP"/>
    </source>
</evidence>
<evidence type="ECO:0008006" key="5">
    <source>
        <dbReference type="Google" id="ProtNLM"/>
    </source>
</evidence>
<reference evidence="3 4" key="1">
    <citation type="submission" date="2017-03" db="EMBL/GenBank/DDBJ databases">
        <title>Genomes of endolithic fungi from Antarctica.</title>
        <authorList>
            <person name="Coleine C."/>
            <person name="Masonjones S."/>
            <person name="Stajich J.E."/>
        </authorList>
    </citation>
    <scope>NUCLEOTIDE SEQUENCE [LARGE SCALE GENOMIC DNA]</scope>
    <source>
        <strain evidence="3 4">CCFEE 6314</strain>
    </source>
</reference>
<accession>A0A438MTM9</accession>
<keyword evidence="2" id="KW-0732">Signal</keyword>
<protein>
    <recommendedName>
        <fullName evidence="5">Extracellular membrane protein CFEM domain-containing protein</fullName>
    </recommendedName>
</protein>
<feature type="chain" id="PRO_5019153460" description="Extracellular membrane protein CFEM domain-containing protein" evidence="2">
    <location>
        <begin position="19"/>
        <end position="181"/>
    </location>
</feature>
<organism evidence="3 4">
    <name type="scientific">Exophiala mesophila</name>
    <name type="common">Black yeast-like fungus</name>
    <dbReference type="NCBI Taxonomy" id="212818"/>
    <lineage>
        <taxon>Eukaryota</taxon>
        <taxon>Fungi</taxon>
        <taxon>Dikarya</taxon>
        <taxon>Ascomycota</taxon>
        <taxon>Pezizomycotina</taxon>
        <taxon>Eurotiomycetes</taxon>
        <taxon>Chaetothyriomycetidae</taxon>
        <taxon>Chaetothyriales</taxon>
        <taxon>Herpotrichiellaceae</taxon>
        <taxon>Exophiala</taxon>
    </lineage>
</organism>
<name>A0A438MTM9_EXOME</name>
<dbReference type="EMBL" id="NAJM01000065">
    <property type="protein sequence ID" value="RVX66269.1"/>
    <property type="molecule type" value="Genomic_DNA"/>
</dbReference>
<sequence>MRFFTFFTAFGFAALVVGQEASSTTSAPTSVVSIDPQIGCLQKCGSADVCCQAACVNVPCPSQLQANATTECAAACPQGNGTAEETKEYADCQSACISSFFMTATTTGGSSEPTSGSSNTASVGSNAATTTASSGSEDSADMTSSGTAAGATSTGNSAPEAIHKNMIGLGFIGLIILGVAV</sequence>
<dbReference type="VEuPathDB" id="FungiDB:PV10_04132"/>
<dbReference type="Proteomes" id="UP000288859">
    <property type="component" value="Unassembled WGS sequence"/>
</dbReference>
<evidence type="ECO:0000256" key="1">
    <source>
        <dbReference type="SAM" id="MobiDB-lite"/>
    </source>
</evidence>
<proteinExistence type="predicted"/>
<dbReference type="OrthoDB" id="5597238at2759"/>
<feature type="signal peptide" evidence="2">
    <location>
        <begin position="1"/>
        <end position="18"/>
    </location>
</feature>
<gene>
    <name evidence="3" type="ORF">B0A52_10196</name>
</gene>